<evidence type="ECO:0000313" key="2">
    <source>
        <dbReference type="EMBL" id="KDR52608.1"/>
    </source>
</evidence>
<feature type="domain" description="DUF4240" evidence="1">
    <location>
        <begin position="19"/>
        <end position="146"/>
    </location>
</feature>
<proteinExistence type="predicted"/>
<dbReference type="Proteomes" id="UP000027442">
    <property type="component" value="Unassembled WGS sequence"/>
</dbReference>
<protein>
    <recommendedName>
        <fullName evidence="1">DUF4240 domain-containing protein</fullName>
    </recommendedName>
</protein>
<dbReference type="HOGENOM" id="CLU_085061_2_1_10"/>
<evidence type="ECO:0000313" key="3">
    <source>
        <dbReference type="Proteomes" id="UP000027442"/>
    </source>
</evidence>
<dbReference type="Pfam" id="PF14024">
    <property type="entry name" value="DUF4240"/>
    <property type="match status" value="1"/>
</dbReference>
<accession>A0A069QIE0</accession>
<reference evidence="2 3" key="1">
    <citation type="submission" date="2013-08" db="EMBL/GenBank/DDBJ databases">
        <authorList>
            <person name="Weinstock G."/>
            <person name="Sodergren E."/>
            <person name="Wylie T."/>
            <person name="Fulton L."/>
            <person name="Fulton R."/>
            <person name="Fronick C."/>
            <person name="O'Laughlin M."/>
            <person name="Godfrey J."/>
            <person name="Miner T."/>
            <person name="Herter B."/>
            <person name="Appelbaum E."/>
            <person name="Cordes M."/>
            <person name="Lek S."/>
            <person name="Wollam A."/>
            <person name="Pepin K.H."/>
            <person name="Palsikar V.B."/>
            <person name="Mitreva M."/>
            <person name="Wilson R.K."/>
        </authorList>
    </citation>
    <scope>NUCLEOTIDE SEQUENCE [LARGE SCALE GENOMIC DNA]</scope>
    <source>
        <strain evidence="2 3">ATCC 15930</strain>
    </source>
</reference>
<dbReference type="AlphaFoldDB" id="A0A069QIE0"/>
<evidence type="ECO:0000259" key="1">
    <source>
        <dbReference type="Pfam" id="PF14024"/>
    </source>
</evidence>
<dbReference type="eggNOG" id="COG3831">
    <property type="taxonomic scope" value="Bacteria"/>
</dbReference>
<dbReference type="EMBL" id="JNGW01000050">
    <property type="protein sequence ID" value="KDR52608.1"/>
    <property type="molecule type" value="Genomic_DNA"/>
</dbReference>
<organism evidence="2 3">
    <name type="scientific">Hoylesella loescheii DSM 19665 = JCM 12249 = ATCC 15930</name>
    <dbReference type="NCBI Taxonomy" id="1122985"/>
    <lineage>
        <taxon>Bacteria</taxon>
        <taxon>Pseudomonadati</taxon>
        <taxon>Bacteroidota</taxon>
        <taxon>Bacteroidia</taxon>
        <taxon>Bacteroidales</taxon>
        <taxon>Prevotellaceae</taxon>
        <taxon>Hoylesella</taxon>
    </lineage>
</organism>
<dbReference type="PATRIC" id="fig|1122985.7.peg.1362"/>
<comment type="caution">
    <text evidence="2">The sequence shown here is derived from an EMBL/GenBank/DDBJ whole genome shotgun (WGS) entry which is preliminary data.</text>
</comment>
<gene>
    <name evidence="2" type="ORF">HMPREF1991_01313</name>
</gene>
<dbReference type="InterPro" id="IPR025334">
    <property type="entry name" value="DUF4240"/>
</dbReference>
<name>A0A069QIE0_HOYLO</name>
<sequence length="196" mass="23229">MEKQRQQELAELKPTAEMMDEEQFWTIVQTAVDEAGDDEDEYLEVVKRELSKLSLKEMVGFRLRTDKLLYDSYNSEMCCAAYLMNGGCSDDGFEYFRLWVISRGRKAYEAAMANPDNLIDYIADGAEIDFFEFELFWFVALEAFEESVDAELYDYIDYDNFKTCEGYYPNFEFNWEEDEPESMQKLCPRLFERFGE</sequence>
<dbReference type="RefSeq" id="WP_018966903.1">
    <property type="nucleotide sequence ID" value="NZ_KB899212.1"/>
</dbReference>
<keyword evidence="3" id="KW-1185">Reference proteome</keyword>